<dbReference type="EMBL" id="WMJX01000079">
    <property type="protein sequence ID" value="MTG99419.1"/>
    <property type="molecule type" value="Genomic_DNA"/>
</dbReference>
<keyword evidence="1" id="KW-0472">Membrane</keyword>
<comment type="caution">
    <text evidence="2">The sequence shown here is derived from an EMBL/GenBank/DDBJ whole genome shotgun (WGS) entry which is preliminary data.</text>
</comment>
<feature type="transmembrane region" description="Helical" evidence="1">
    <location>
        <begin position="65"/>
        <end position="84"/>
    </location>
</feature>
<sequence length="85" mass="9792">MTLITTQTSLFTPMPLEIAGIATLTDIKLVLNISFAIVFCIITYRLLRDILFYKVPFRQAIQKRIAPIFTVTLLYLIVQILIYIN</sequence>
<reference evidence="2 3" key="1">
    <citation type="submission" date="2019-11" db="EMBL/GenBank/DDBJ databases">
        <title>Genome of Strain BIT-d1.</title>
        <authorList>
            <person name="Yang Y."/>
        </authorList>
    </citation>
    <scope>NUCLEOTIDE SEQUENCE [LARGE SCALE GENOMIC DNA]</scope>
    <source>
        <strain evidence="2 3">BIT-d1</strain>
    </source>
</reference>
<dbReference type="Proteomes" id="UP000438760">
    <property type="component" value="Unassembled WGS sequence"/>
</dbReference>
<gene>
    <name evidence="2" type="ORF">GJV76_15035</name>
</gene>
<keyword evidence="1" id="KW-0812">Transmembrane</keyword>
<evidence type="ECO:0000313" key="3">
    <source>
        <dbReference type="Proteomes" id="UP000438760"/>
    </source>
</evidence>
<name>A0A6I3LIG4_9FLAO</name>
<feature type="transmembrane region" description="Helical" evidence="1">
    <location>
        <begin position="18"/>
        <end position="44"/>
    </location>
</feature>
<keyword evidence="1" id="KW-1133">Transmembrane helix</keyword>
<keyword evidence="3" id="KW-1185">Reference proteome</keyword>
<protein>
    <submittedName>
        <fullName evidence="2">Uncharacterized protein</fullName>
    </submittedName>
</protein>
<dbReference type="RefSeq" id="WP_155093406.1">
    <property type="nucleotide sequence ID" value="NZ_CP102754.1"/>
</dbReference>
<evidence type="ECO:0000313" key="2">
    <source>
        <dbReference type="EMBL" id="MTG99419.1"/>
    </source>
</evidence>
<evidence type="ECO:0000256" key="1">
    <source>
        <dbReference type="SAM" id="Phobius"/>
    </source>
</evidence>
<dbReference type="AlphaFoldDB" id="A0A6I3LIG4"/>
<proteinExistence type="predicted"/>
<organism evidence="2 3">
    <name type="scientific">Myroides albus</name>
    <dbReference type="NCBI Taxonomy" id="2562892"/>
    <lineage>
        <taxon>Bacteria</taxon>
        <taxon>Pseudomonadati</taxon>
        <taxon>Bacteroidota</taxon>
        <taxon>Flavobacteriia</taxon>
        <taxon>Flavobacteriales</taxon>
        <taxon>Flavobacteriaceae</taxon>
        <taxon>Myroides</taxon>
    </lineage>
</organism>
<accession>A0A6I3LIG4</accession>